<reference evidence="2" key="2">
    <citation type="submission" date="2021-10" db="EMBL/GenBank/DDBJ databases">
        <title>Phylogenomics reveals ancestral predisposition of the termite-cultivated fungus Termitomyces towards a domesticated lifestyle.</title>
        <authorList>
            <person name="Auxier B."/>
            <person name="Grum-Grzhimaylo A."/>
            <person name="Cardenas M.E."/>
            <person name="Lodge J.D."/>
            <person name="Laessoe T."/>
            <person name="Pedersen O."/>
            <person name="Smith M.E."/>
            <person name="Kuyper T.W."/>
            <person name="Franco-Molano E.A."/>
            <person name="Baroni T.J."/>
            <person name="Aanen D.K."/>
        </authorList>
    </citation>
    <scope>NUCLEOTIDE SEQUENCE</scope>
    <source>
        <strain evidence="2">AP01</strain>
        <tissue evidence="2">Mycelium</tissue>
    </source>
</reference>
<proteinExistence type="predicted"/>
<evidence type="ECO:0000256" key="1">
    <source>
        <dbReference type="SAM" id="MobiDB-lite"/>
    </source>
</evidence>
<feature type="compositionally biased region" description="Low complexity" evidence="1">
    <location>
        <begin position="73"/>
        <end position="83"/>
    </location>
</feature>
<gene>
    <name evidence="2" type="ORF">DXG03_000667</name>
</gene>
<dbReference type="EMBL" id="JABCKV010000106">
    <property type="protein sequence ID" value="KAG5643572.1"/>
    <property type="molecule type" value="Genomic_DNA"/>
</dbReference>
<feature type="compositionally biased region" description="Basic and acidic residues" evidence="1">
    <location>
        <begin position="84"/>
        <end position="99"/>
    </location>
</feature>
<keyword evidence="3" id="KW-1185">Reference proteome</keyword>
<name>A0A9P7GAP5_9AGAR</name>
<evidence type="ECO:0000313" key="3">
    <source>
        <dbReference type="Proteomes" id="UP000775547"/>
    </source>
</evidence>
<feature type="region of interest" description="Disordered" evidence="1">
    <location>
        <begin position="73"/>
        <end position="136"/>
    </location>
</feature>
<organism evidence="2 3">
    <name type="scientific">Asterophora parasitica</name>
    <dbReference type="NCBI Taxonomy" id="117018"/>
    <lineage>
        <taxon>Eukaryota</taxon>
        <taxon>Fungi</taxon>
        <taxon>Dikarya</taxon>
        <taxon>Basidiomycota</taxon>
        <taxon>Agaricomycotina</taxon>
        <taxon>Agaricomycetes</taxon>
        <taxon>Agaricomycetidae</taxon>
        <taxon>Agaricales</taxon>
        <taxon>Tricholomatineae</taxon>
        <taxon>Lyophyllaceae</taxon>
        <taxon>Asterophora</taxon>
    </lineage>
</organism>
<protein>
    <submittedName>
        <fullName evidence="2">Uncharacterized protein</fullName>
    </submittedName>
</protein>
<comment type="caution">
    <text evidence="2">The sequence shown here is derived from an EMBL/GenBank/DDBJ whole genome shotgun (WGS) entry which is preliminary data.</text>
</comment>
<reference evidence="2" key="1">
    <citation type="submission" date="2020-07" db="EMBL/GenBank/DDBJ databases">
        <authorList>
            <person name="Nieuwenhuis M."/>
            <person name="Van De Peppel L.J.J."/>
        </authorList>
    </citation>
    <scope>NUCLEOTIDE SEQUENCE</scope>
    <source>
        <strain evidence="2">AP01</strain>
        <tissue evidence="2">Mycelium</tissue>
    </source>
</reference>
<feature type="compositionally biased region" description="Low complexity" evidence="1">
    <location>
        <begin position="106"/>
        <end position="120"/>
    </location>
</feature>
<evidence type="ECO:0000313" key="2">
    <source>
        <dbReference type="EMBL" id="KAG5643572.1"/>
    </source>
</evidence>
<accession>A0A9P7GAP5</accession>
<sequence length="136" mass="14772">MLVPIPFPLDRPYKALDAVQLEPVSKPKKPQTELFKGSKCIPYGLKEVTEKSKGLLEGTRELPTVVEDVVYRGGASSSGAASPRGERAPHRPQRGEETRPTTQPQSAATSPTFTPTTSSTVGELYRTGVQRRTNGH</sequence>
<dbReference type="AlphaFoldDB" id="A0A9P7GAP5"/>
<dbReference type="Proteomes" id="UP000775547">
    <property type="component" value="Unassembled WGS sequence"/>
</dbReference>